<protein>
    <submittedName>
        <fullName evidence="2">Uncharacterized protein</fullName>
    </submittedName>
</protein>
<feature type="region of interest" description="Disordered" evidence="1">
    <location>
        <begin position="1"/>
        <end position="25"/>
    </location>
</feature>
<dbReference type="EMBL" id="NETL01000026">
    <property type="protein sequence ID" value="OTN64956.1"/>
    <property type="molecule type" value="Genomic_DNA"/>
</dbReference>
<dbReference type="eggNOG" id="ENOG502QX3G">
    <property type="taxonomic scope" value="Eukaryota"/>
</dbReference>
<name>A0A1Y3DNY5_PLAKN</name>
<comment type="caution">
    <text evidence="2">The sequence shown here is derived from an EMBL/GenBank/DDBJ whole genome shotgun (WGS) entry which is preliminary data.</text>
</comment>
<dbReference type="OrthoDB" id="377203at2759"/>
<proteinExistence type="predicted"/>
<dbReference type="OMA" id="FAHAGYN"/>
<evidence type="ECO:0000313" key="3">
    <source>
        <dbReference type="Proteomes" id="UP000195012"/>
    </source>
</evidence>
<gene>
    <name evidence="2" type="ORF">PKNOH_S120133700</name>
</gene>
<accession>A0A1Y3DNY5</accession>
<dbReference type="VEuPathDB" id="PlasmoDB:PKNH_0914900"/>
<feature type="region of interest" description="Disordered" evidence="1">
    <location>
        <begin position="341"/>
        <end position="365"/>
    </location>
</feature>
<reference evidence="2 3" key="1">
    <citation type="submission" date="2017-05" db="EMBL/GenBank/DDBJ databases">
        <title>PacBio assembly of a Plasmodium knowlesi genome sequence with Hi-C correction and manual annotation of the SICAvar gene family.</title>
        <authorList>
            <person name="Lapp S.A."/>
            <person name="Geraldo J.A."/>
            <person name="Chien J.-T."/>
            <person name="Ay F."/>
            <person name="Pakala S.B."/>
            <person name="Batugedara G."/>
            <person name="Humphrey J.C."/>
            <person name="Debarry J.D."/>
            <person name="Le Roch K.G."/>
            <person name="Galinski M.R."/>
            <person name="Kissinger J.C."/>
        </authorList>
    </citation>
    <scope>NUCLEOTIDE SEQUENCE [LARGE SCALE GENOMIC DNA]</scope>
    <source>
        <strain evidence="3">Malayan Strain Pk1 (A+)</strain>
    </source>
</reference>
<sequence>MMNRHTGKKLKKKKKKKKQRIQKRKKNGIEQAKLAYLSFLCEEDDINFFCTFEDDWEEKKSRRDSNEATLVCYNNFNTPHSKHDALEHSYLYTLIRNENFTCDKRSCSSVRFIFDKLFLRFTNLDEQLRRDIYFGKSFRKGKRRKIKVAKEKTPMRGIQTGASKYCANKNRVFPDRPYANLEKESNLTERRITYEDDEDAIFHHLAYSHLQDNLLQFYLPPGGYACTTSLRKDRTTPANEDQRRQRCDIGAECSKPNEAPFSRGKLSTRGVKKKKRENILSTAKRKGSHHVGGVTERVKKKRTGSTYPFSLNSFFRLYNYSSSEDSHMSFSKFLPDQFRKKKKNKINEKKNKFPETTSPDRKKPHKMELQNDATAIFDEIIQLCRRKKIFRFKEQKRKYARRCNGAHLKGEPTVFPAELSDDGKMDHSYTTCNRALNPSTGRNLSACPIMSGFHEGFRNPHIRAHILVKGATPHAFHLMKKRSFNESSPIVERLSEQSANSKTAKVCRLGAPLPTPTVLHPSHVRHHRDYASSIVASNCAEQREELTGFQNLMNAKRGEEKKQIKMEILEGLNQRSYDPGHLERMVSSKCLNIGKERLRHTLKRNVEMKLVGEDNNRMKKKKEPIGELSWLKKWASARKIHFSSLYMEKKYEIIVQLYRQEYPLNDFYLTYLYVMALMKLKRYALCWEYLLSVTRIREVHGATTTDSSIRPINGIDAWLVHFLWGKLYEKLLMYRLSAVEYLKVVLHHMGKSIPSLHTRLRPEAVTGASHTGIGDIQAFILVCLDKLIGTGQLKRREEITTLKFVQMNCSLGRILNFYFCKVGSDVGFIQNPNDYTHTRKDDVTFGYPSHRNRHKSCVGPVRSLRPPPFCREGVVHEGSHALSTSDHVKGEWISNDSYIYDHFSNTKRNCIQFSNAWKATSPCPSEQIERMRNSAVGKRKGRGYPQQAPLWRDHRQPGEVLLSIPRHHMHAQGNINIRKSYQGVETKQNESSHHGGISHPGRLLQMGTDVNRMIHLNASNFLRGDTSESDELLGGREMNIMGRYSLRSETFMGGHEVEDLSQKQFLVHFNFLLRNGHFVSSHRVVLPHYDDFFVCLFRVYFSSTSKWLIKRAMIWGGNAPSNKGALKTARRIGMRLKLIDVCPVDVFSRKEDRPICYEEIVPAVGKQSTSMYCVDHPFWSGKSARIEKLTLPDLLHIIWFCHKHFDFVNAYYLSEYALRRENALEEEDIILLFVTSITSMHSVVYTSQEKTERLLQLYNARTSHTSCKAIQYNQGGKQHYGYMRDHLDYYLHGVIALLKEDYDQALLYLKKCVSAKGNFFLAYVYILHILCSSPKGSTLNSREKKKIFHHCLQLKPFSLSPYLVYCSCVLKKLQLDLNHEREKRGNEKRRKEKLLIESTTFLRGIFFEAMHLDNKNPFLYNELFVYHFLRKDFIQCKIVLRKMLLIQDISTPCCSYFPLSVVLYNSSVFYFLCENHLNKSEKKVIEILHNNPFDIKALNLLTFLLFLKKDKYWTRFFDYSMYVERSLLSRNLEAKPTYLCQNFFKRLRETRDLGLLARYYASLNLVRTSFPFVLNYIHTRYSA</sequence>
<organism evidence="2 3">
    <name type="scientific">Plasmodium knowlesi</name>
    <dbReference type="NCBI Taxonomy" id="5850"/>
    <lineage>
        <taxon>Eukaryota</taxon>
        <taxon>Sar</taxon>
        <taxon>Alveolata</taxon>
        <taxon>Apicomplexa</taxon>
        <taxon>Aconoidasida</taxon>
        <taxon>Haemosporida</taxon>
        <taxon>Plasmodiidae</taxon>
        <taxon>Plasmodium</taxon>
        <taxon>Plasmodium (Plasmodium)</taxon>
    </lineage>
</organism>
<feature type="compositionally biased region" description="Basic and acidic residues" evidence="1">
    <location>
        <begin position="345"/>
        <end position="365"/>
    </location>
</feature>
<dbReference type="Proteomes" id="UP000195012">
    <property type="component" value="Unassembled WGS sequence"/>
</dbReference>
<dbReference type="VEuPathDB" id="PlasmoDB:PKNOH_S120133700"/>
<evidence type="ECO:0000256" key="1">
    <source>
        <dbReference type="SAM" id="MobiDB-lite"/>
    </source>
</evidence>
<evidence type="ECO:0000313" key="2">
    <source>
        <dbReference type="EMBL" id="OTN64956.1"/>
    </source>
</evidence>